<dbReference type="PANTHER" id="PTHR46847:SF1">
    <property type="entry name" value="D-ALLOSE-BINDING PERIPLASMIC PROTEIN-RELATED"/>
    <property type="match status" value="1"/>
</dbReference>
<feature type="compositionally biased region" description="Acidic residues" evidence="4">
    <location>
        <begin position="39"/>
        <end position="52"/>
    </location>
</feature>
<reference evidence="7" key="1">
    <citation type="journal article" date="2022" name="Cell">
        <title>Design, construction, and in vivo augmentation of a complex gut microbiome.</title>
        <authorList>
            <person name="Cheng A.G."/>
            <person name="Ho P.Y."/>
            <person name="Aranda-Diaz A."/>
            <person name="Jain S."/>
            <person name="Yu F.B."/>
            <person name="Meng X."/>
            <person name="Wang M."/>
            <person name="Iakiviak M."/>
            <person name="Nagashima K."/>
            <person name="Zhao A."/>
            <person name="Murugkar P."/>
            <person name="Patil A."/>
            <person name="Atabakhsh K."/>
            <person name="Weakley A."/>
            <person name="Yan J."/>
            <person name="Brumbaugh A.R."/>
            <person name="Higginbottom S."/>
            <person name="Dimas A."/>
            <person name="Shiver A.L."/>
            <person name="Deutschbauer A."/>
            <person name="Neff N."/>
            <person name="Sonnenburg J.L."/>
            <person name="Huang K.C."/>
            <person name="Fischbach M.A."/>
        </authorList>
    </citation>
    <scope>NUCLEOTIDE SEQUENCE</scope>
    <source>
        <strain evidence="7">DSM 19829</strain>
    </source>
</reference>
<proteinExistence type="inferred from homology"/>
<evidence type="ECO:0000256" key="5">
    <source>
        <dbReference type="SAM" id="SignalP"/>
    </source>
</evidence>
<name>A0ABY5VDK0_9FIRM</name>
<dbReference type="PROSITE" id="PS51257">
    <property type="entry name" value="PROKAR_LIPOPROTEIN"/>
    <property type="match status" value="1"/>
</dbReference>
<dbReference type="Pfam" id="PF13407">
    <property type="entry name" value="Peripla_BP_4"/>
    <property type="match status" value="1"/>
</dbReference>
<dbReference type="EMBL" id="CP102290">
    <property type="protein sequence ID" value="UWP58377.1"/>
    <property type="molecule type" value="Genomic_DNA"/>
</dbReference>
<protein>
    <submittedName>
        <fullName evidence="7">Substrate-binding domain-containing protein</fullName>
    </submittedName>
</protein>
<dbReference type="InterPro" id="IPR025997">
    <property type="entry name" value="SBP_2_dom"/>
</dbReference>
<evidence type="ECO:0000313" key="8">
    <source>
        <dbReference type="Proteomes" id="UP001060164"/>
    </source>
</evidence>
<dbReference type="Gene3D" id="3.40.50.2300">
    <property type="match status" value="2"/>
</dbReference>
<accession>A0ABY5VDK0</accession>
<dbReference type="SUPFAM" id="SSF53822">
    <property type="entry name" value="Periplasmic binding protein-like I"/>
    <property type="match status" value="1"/>
</dbReference>
<evidence type="ECO:0000256" key="3">
    <source>
        <dbReference type="ARBA" id="ARBA00022729"/>
    </source>
</evidence>
<feature type="compositionally biased region" description="Basic and acidic residues" evidence="4">
    <location>
        <begin position="26"/>
        <end position="38"/>
    </location>
</feature>
<keyword evidence="3 5" id="KW-0732">Signal</keyword>
<evidence type="ECO:0000256" key="1">
    <source>
        <dbReference type="ARBA" id="ARBA00004196"/>
    </source>
</evidence>
<evidence type="ECO:0000256" key="2">
    <source>
        <dbReference type="ARBA" id="ARBA00007639"/>
    </source>
</evidence>
<organism evidence="7 8">
    <name type="scientific">Ruminococcus gauvreauii</name>
    <dbReference type="NCBI Taxonomy" id="438033"/>
    <lineage>
        <taxon>Bacteria</taxon>
        <taxon>Bacillati</taxon>
        <taxon>Bacillota</taxon>
        <taxon>Clostridia</taxon>
        <taxon>Eubacteriales</taxon>
        <taxon>Oscillospiraceae</taxon>
        <taxon>Ruminococcus</taxon>
    </lineage>
</organism>
<dbReference type="InterPro" id="IPR028082">
    <property type="entry name" value="Peripla_BP_I"/>
</dbReference>
<comment type="subcellular location">
    <subcellularLocation>
        <location evidence="1">Cell envelope</location>
    </subcellularLocation>
</comment>
<feature type="domain" description="Periplasmic binding protein" evidence="6">
    <location>
        <begin position="73"/>
        <end position="326"/>
    </location>
</feature>
<feature type="signal peptide" evidence="5">
    <location>
        <begin position="1"/>
        <end position="23"/>
    </location>
</feature>
<dbReference type="Proteomes" id="UP001060164">
    <property type="component" value="Chromosome"/>
</dbReference>
<keyword evidence="8" id="KW-1185">Reference proteome</keyword>
<feature type="chain" id="PRO_5046407787" evidence="5">
    <location>
        <begin position="24"/>
        <end position="360"/>
    </location>
</feature>
<sequence length="360" mass="37713">MKRRLLACLLTGVLALGMLSGCGGGEEKNAAPAEKSDAGGDEDAAPAEDSDAGGESAEGSGDLGTVTLILSNRDEFLSTLETGVQNAAKDMGVNMVTQDAQNDTSKLLQFVETARNDGQKAIIVNPVDPATCSQIVEAAGDMKVVLINRYPTEESVLSDSVVYAGSDEMESGKYQGEYLAEQFKAAGKTEIKYILLNGMIGQTSTTQRTESCLQALEDAGITATEATAPLAADWDRATAQDMITPLLTTIEYDCIISNNDAMALGAIEAMNSVGIDPASVPIVGVDATVDGCQAIKEGTMAMTVFQDAEGQGVAAMKSAQNLVDGKPLNEGTDFTLDETGHVLWVPFVPVTADNVDEYMK</sequence>
<evidence type="ECO:0000256" key="4">
    <source>
        <dbReference type="SAM" id="MobiDB-lite"/>
    </source>
</evidence>
<feature type="region of interest" description="Disordered" evidence="4">
    <location>
        <begin position="26"/>
        <end position="61"/>
    </location>
</feature>
<evidence type="ECO:0000259" key="6">
    <source>
        <dbReference type="Pfam" id="PF13407"/>
    </source>
</evidence>
<dbReference type="RefSeq" id="WP_044983132.1">
    <property type="nucleotide sequence ID" value="NZ_CABLBR010000008.1"/>
</dbReference>
<gene>
    <name evidence="7" type="ORF">NQ502_13415</name>
</gene>
<dbReference type="PANTHER" id="PTHR46847">
    <property type="entry name" value="D-ALLOSE-BINDING PERIPLASMIC PROTEIN-RELATED"/>
    <property type="match status" value="1"/>
</dbReference>
<comment type="similarity">
    <text evidence="2">Belongs to the bacterial solute-binding protein 2 family.</text>
</comment>
<evidence type="ECO:0000313" key="7">
    <source>
        <dbReference type="EMBL" id="UWP58377.1"/>
    </source>
</evidence>